<dbReference type="GO" id="GO:0005506">
    <property type="term" value="F:iron ion binding"/>
    <property type="evidence" value="ECO:0007669"/>
    <property type="project" value="UniProtKB-UniRule"/>
</dbReference>
<feature type="transmembrane region" description="Helical" evidence="1">
    <location>
        <begin position="315"/>
        <end position="335"/>
    </location>
</feature>
<reference evidence="2 3" key="1">
    <citation type="submission" date="2020-11" db="EMBL/GenBank/DDBJ databases">
        <title>Carbohydrate-dependent, anaerobic sulfur respiration: A novel catabolism in halophilic archaea.</title>
        <authorList>
            <person name="Sorokin D.Y."/>
            <person name="Messina E."/>
            <person name="Smedile F."/>
            <person name="La Cono V."/>
            <person name="Hallsworth J.E."/>
            <person name="Yakimov M.M."/>
        </authorList>
    </citation>
    <scope>NUCLEOTIDE SEQUENCE [LARGE SCALE GENOMIC DNA]</scope>
    <source>
        <strain evidence="2 3">HSR-Est</strain>
    </source>
</reference>
<dbReference type="EMBL" id="CP064791">
    <property type="protein sequence ID" value="QSG14058.1"/>
    <property type="molecule type" value="Genomic_DNA"/>
</dbReference>
<keyword evidence="1" id="KW-0479">Metal-binding</keyword>
<comment type="caution">
    <text evidence="1">Lacks conserved residue(s) required for the propagation of feature annotation.</text>
</comment>
<comment type="catalytic activity">
    <reaction evidence="1">
        <text>all-trans-beta-carotene + O2 = 2 all-trans-retinal</text>
        <dbReference type="Rhea" id="RHEA:32887"/>
        <dbReference type="ChEBI" id="CHEBI:15379"/>
        <dbReference type="ChEBI" id="CHEBI:17579"/>
        <dbReference type="ChEBI" id="CHEBI:17898"/>
        <dbReference type="EC" id="1.13.11.63"/>
    </reaction>
</comment>
<feature type="transmembrane region" description="Helical" evidence="1">
    <location>
        <begin position="192"/>
        <end position="213"/>
    </location>
</feature>
<keyword evidence="1" id="KW-0812">Transmembrane</keyword>
<comment type="function">
    <text evidence="1">Catalyzes the cleavage of beta-carotene at its central double bond (15,15') to yield two molecules of all-trans-retinal.</text>
</comment>
<organism evidence="2 3">
    <name type="scientific">Halapricum desulfuricans</name>
    <dbReference type="NCBI Taxonomy" id="2841257"/>
    <lineage>
        <taxon>Archaea</taxon>
        <taxon>Methanobacteriati</taxon>
        <taxon>Methanobacteriota</taxon>
        <taxon>Stenosarchaea group</taxon>
        <taxon>Halobacteria</taxon>
        <taxon>Halobacteriales</taxon>
        <taxon>Haloarculaceae</taxon>
        <taxon>Halapricum</taxon>
    </lineage>
</organism>
<name>A0A897NMW4_9EURY</name>
<feature type="transmembrane region" description="Helical" evidence="1">
    <location>
        <begin position="285"/>
        <end position="303"/>
    </location>
</feature>
<dbReference type="EC" id="1.13.11.63" evidence="1"/>
<dbReference type="GO" id="GO:0010436">
    <property type="term" value="F:carotenoid dioxygenase activity"/>
    <property type="evidence" value="ECO:0007669"/>
    <property type="project" value="UniProtKB-UniRule"/>
</dbReference>
<dbReference type="GO" id="GO:0003834">
    <property type="term" value="F:beta-carotene 15,15'-dioxygenase activity"/>
    <property type="evidence" value="ECO:0007669"/>
    <property type="project" value="UniProtKB-EC"/>
</dbReference>
<dbReference type="InterPro" id="IPR022270">
    <property type="entry name" value="Blh_diox"/>
</dbReference>
<keyword evidence="1" id="KW-1003">Cell membrane</keyword>
<gene>
    <name evidence="2" type="ORF">HSEST_0511</name>
</gene>
<feature type="binding site" evidence="1">
    <location>
        <position position="59"/>
    </location>
    <ligand>
        <name>Fe cation</name>
        <dbReference type="ChEBI" id="CHEBI:24875"/>
    </ligand>
</feature>
<feature type="transmembrane region" description="Helical" evidence="1">
    <location>
        <begin position="21"/>
        <end position="39"/>
    </location>
</feature>
<feature type="binding site" evidence="1">
    <location>
        <position position="250"/>
    </location>
    <ligand>
        <name>Fe cation</name>
        <dbReference type="ChEBI" id="CHEBI:24875"/>
    </ligand>
</feature>
<keyword evidence="1" id="KW-1133">Transmembrane helix</keyword>
<protein>
    <recommendedName>
        <fullName evidence="1">Probable beta-carotene 15,15'-dioxygenase</fullName>
        <ecNumber evidence="1">1.13.11.63</ecNumber>
    </recommendedName>
</protein>
<feature type="transmembrane region" description="Helical" evidence="1">
    <location>
        <begin position="74"/>
        <end position="90"/>
    </location>
</feature>
<accession>A0A897NMW4</accession>
<feature type="transmembrane region" description="Helical" evidence="1">
    <location>
        <begin position="228"/>
        <end position="248"/>
    </location>
</feature>
<feature type="binding site" evidence="1">
    <location>
        <position position="116"/>
    </location>
    <ligand>
        <name>Fe cation</name>
        <dbReference type="ChEBI" id="CHEBI:24875"/>
    </ligand>
</feature>
<feature type="binding site" evidence="1">
    <location>
        <position position="254"/>
    </location>
    <ligand>
        <name>Fe cation</name>
        <dbReference type="ChEBI" id="CHEBI:24875"/>
    </ligand>
</feature>
<keyword evidence="1" id="KW-0560">Oxidoreductase</keyword>
<comment type="similarity">
    <text evidence="1">Belongs to the Brp/Blh beta-carotene diooxygenase family.</text>
</comment>
<proteinExistence type="inferred from homology"/>
<sequence length="342" mass="35713">MTDGALASPVRDRVAAGTFRPVWIVLAAVGSVHLLGVRLPTTAQYGLLLGTVLLLGLPHGALDHLTLPRARDEPVTLRGIGIFSVAYLAVAGAYGIAWLVAPAASFAGFVLLTWFHWGQGDRAHLALATDAAHLEDPWVSRLTLLVRGGLPMVVPLLAFPEQYRSVTTTVVGLFDPGGGHWLAPAFDPSTRIAVGVGFGLATVGTLLAGHYVAGDRRGWRIDAVETGLLWAFFATVPPILAIGVYFAVWHSLRHLARLVAIDETASTALTEGATGRLLARVGTGALPMTVGALALFGAIAVVVPNEPGSLAGVGGVYLVLLAVLTLPHAGVVTVLDRVQRVV</sequence>
<comment type="cofactor">
    <cofactor evidence="1">
        <name>Fe(2+)</name>
        <dbReference type="ChEBI" id="CHEBI:29033"/>
    </cofactor>
</comment>
<evidence type="ECO:0000313" key="3">
    <source>
        <dbReference type="Proteomes" id="UP000663292"/>
    </source>
</evidence>
<dbReference type="HAMAP" id="MF_02093">
    <property type="entry name" value="Beta_carotene_diox"/>
    <property type="match status" value="1"/>
</dbReference>
<keyword evidence="1" id="KW-0223">Dioxygenase</keyword>
<dbReference type="Pfam" id="PF15461">
    <property type="entry name" value="BCD"/>
    <property type="match status" value="1"/>
</dbReference>
<keyword evidence="1" id="KW-0472">Membrane</keyword>
<dbReference type="NCBIfam" id="TIGR03753">
    <property type="entry name" value="blh_monoox"/>
    <property type="match status" value="1"/>
</dbReference>
<comment type="subcellular location">
    <subcellularLocation>
        <location evidence="1">Cell membrane</location>
        <topology evidence="1">Multi-pass membrane protein</topology>
    </subcellularLocation>
</comment>
<dbReference type="GO" id="GO:0016121">
    <property type="term" value="P:carotene catabolic process"/>
    <property type="evidence" value="ECO:0007669"/>
    <property type="project" value="UniProtKB-UniRule"/>
</dbReference>
<dbReference type="GO" id="GO:0005886">
    <property type="term" value="C:plasma membrane"/>
    <property type="evidence" value="ECO:0007669"/>
    <property type="project" value="UniProtKB-SubCell"/>
</dbReference>
<keyword evidence="3" id="KW-1185">Reference proteome</keyword>
<dbReference type="Proteomes" id="UP000663292">
    <property type="component" value="Chromosome"/>
</dbReference>
<evidence type="ECO:0000256" key="1">
    <source>
        <dbReference type="HAMAP-Rule" id="MF_02093"/>
    </source>
</evidence>
<dbReference type="AlphaFoldDB" id="A0A897NMW4"/>
<evidence type="ECO:0000313" key="2">
    <source>
        <dbReference type="EMBL" id="QSG14058.1"/>
    </source>
</evidence>
<keyword evidence="1" id="KW-0408">Iron</keyword>